<comment type="caution">
    <text evidence="3">The sequence shown here is derived from an EMBL/GenBank/DDBJ whole genome shotgun (WGS) entry which is preliminary data.</text>
</comment>
<dbReference type="Pfam" id="PF23237">
    <property type="entry name" value="HYR_4C"/>
    <property type="match status" value="1"/>
</dbReference>
<dbReference type="PANTHER" id="PTHR24273:SF32">
    <property type="entry name" value="HYALIN"/>
    <property type="match status" value="1"/>
</dbReference>
<keyword evidence="1" id="KW-0677">Repeat</keyword>
<evidence type="ECO:0000259" key="2">
    <source>
        <dbReference type="PROSITE" id="PS50825"/>
    </source>
</evidence>
<feature type="domain" description="HYR" evidence="2">
    <location>
        <begin position="109"/>
        <end position="194"/>
    </location>
</feature>
<feature type="non-terminal residue" evidence="3">
    <location>
        <position position="1"/>
    </location>
</feature>
<name>A0ABV5GZZ5_9FLAO</name>
<dbReference type="RefSeq" id="WP_377879042.1">
    <property type="nucleotide sequence ID" value="NZ_JBHMFA010000006.1"/>
</dbReference>
<feature type="domain" description="HYR" evidence="2">
    <location>
        <begin position="444"/>
        <end position="524"/>
    </location>
</feature>
<dbReference type="Pfam" id="PF02494">
    <property type="entry name" value="HYR"/>
    <property type="match status" value="7"/>
</dbReference>
<keyword evidence="4" id="KW-1185">Reference proteome</keyword>
<dbReference type="Pfam" id="PF13585">
    <property type="entry name" value="CHU_C"/>
    <property type="match status" value="1"/>
</dbReference>
<dbReference type="InterPro" id="IPR057078">
    <property type="entry name" value="HYR-4C"/>
</dbReference>
<accession>A0ABV5GZZ5</accession>
<evidence type="ECO:0000313" key="4">
    <source>
        <dbReference type="Proteomes" id="UP001589590"/>
    </source>
</evidence>
<dbReference type="InterPro" id="IPR003410">
    <property type="entry name" value="HYR_dom"/>
</dbReference>
<dbReference type="PROSITE" id="PS50825">
    <property type="entry name" value="HYR"/>
    <property type="match status" value="3"/>
</dbReference>
<evidence type="ECO:0000256" key="1">
    <source>
        <dbReference type="ARBA" id="ARBA00022737"/>
    </source>
</evidence>
<dbReference type="EMBL" id="JBHMFA010000006">
    <property type="protein sequence ID" value="MFB9105201.1"/>
    <property type="molecule type" value="Genomic_DNA"/>
</dbReference>
<sequence>VTTITWIANDGTNDSDPCEQTVTITDAEIPVILCPTDIQLNATACDNPNVTITEPTATDNCATTFTFTGTRSDNLELNDAYPVGVTTITWIANDGLNDSEPCEQTITIIDSDIPVITCPANIELEADANLCEATNVTIEEPTATDNCSITYSATRSDGLELTAPYPVGVTTITWVANDGTNDSESCDQTVTITDTQVPVITCPDNIIRDADIDTCENANITITDPAATDNCATIFTFTATRSDNLELTAPYPVGTTTITWIANDGNNNDSDPCFQTVTINDVQKPVITCPSPIDLELDANTCEYANVSIIEPTATDNCAVAFNFTATRSDGLALNASYPIGTTTITWIANDGSNDSDPCDQTVTISDGNAPQITCPADVDVFVDADSCAATNVDLGTLDAIDCTSVTINNDAPLSFPVGVTVVTWTVKDEAGNSSTCTQNVTVVDNIFPTITCPADIIVNADEGQCTATGVDLGTPTTDDNCDNYTITNNALEPYALGETIITWTITDNSGNQTTCLQKVTVNDGNLPEIVCPADVSTFVDANSCSATNVELGTLDVEDCGNVEITNDAPETFPIGETTVTWTVTDEADNETTCTQKVTIIDNIPPTFVEALPSETLTVECTNVPEPLVFTGIDNCETPTLTFNEVKTEGSCPSNYTLVRTYIVTDKAGNFNNFVQTITVQDTTPPTFTGTLPSPNLVVECDAVPTAPFVAAEDSCGSGLATVTVEDIITYGTCDSNYTISRIWTAEDECENKTSYTQIISVQDTTKPVFDGTLPLANITVECDAIPNAATLTATDNCGTATVTVNDVTTAGDCPSNYTITRTWTATDACGLTAEYAQIINVVDTTAPTPSTTFDSVLNVSCTEIPEIPTVAFTDNCSTNITVEFNEVNGFDKANLIDYQIVRTWKVTDECNNTASYTQTLNVALDEIFSDVVAEDWCYKEGVQDLNQYLLDTLDTDGVWEMIEGDTKATLTNNVFDPSTLELSAEFLPNDGGIDYLFRYTTTDNGCISVTEVAMNVHADCDVLPCGESDISISTAITPNGDGINDTFDIAGIDLCGFVASIKIFNRWGAVVYESENYTLGSMATTGAQGDWSGHAPRSAVGNNGKLPNGTYYYIIQLKDSGLSPLTGPIYLGTK</sequence>
<feature type="domain" description="HYR" evidence="2">
    <location>
        <begin position="280"/>
        <end position="367"/>
    </location>
</feature>
<reference evidence="3 4" key="1">
    <citation type="submission" date="2024-09" db="EMBL/GenBank/DDBJ databases">
        <authorList>
            <person name="Sun Q."/>
            <person name="Mori K."/>
        </authorList>
    </citation>
    <scope>NUCLEOTIDE SEQUENCE [LARGE SCALE GENOMIC DNA]</scope>
    <source>
        <strain evidence="3 4">CECT 8300</strain>
    </source>
</reference>
<protein>
    <submittedName>
        <fullName evidence="3">HYR domain-containing protein</fullName>
    </submittedName>
</protein>
<dbReference type="PANTHER" id="PTHR24273">
    <property type="entry name" value="FI04643P-RELATED"/>
    <property type="match status" value="1"/>
</dbReference>
<proteinExistence type="predicted"/>
<evidence type="ECO:0000313" key="3">
    <source>
        <dbReference type="EMBL" id="MFB9105201.1"/>
    </source>
</evidence>
<organism evidence="3 4">
    <name type="scientific">Algibacter miyuki</name>
    <dbReference type="NCBI Taxonomy" id="1306933"/>
    <lineage>
        <taxon>Bacteria</taxon>
        <taxon>Pseudomonadati</taxon>
        <taxon>Bacteroidota</taxon>
        <taxon>Flavobacteriia</taxon>
        <taxon>Flavobacteriales</taxon>
        <taxon>Flavobacteriaceae</taxon>
        <taxon>Algibacter</taxon>
    </lineage>
</organism>
<gene>
    <name evidence="3" type="ORF">ACFFU1_09835</name>
</gene>
<dbReference type="Gene3D" id="2.60.40.10">
    <property type="entry name" value="Immunoglobulins"/>
    <property type="match status" value="1"/>
</dbReference>
<dbReference type="InterPro" id="IPR013783">
    <property type="entry name" value="Ig-like_fold"/>
</dbReference>
<dbReference type="Proteomes" id="UP001589590">
    <property type="component" value="Unassembled WGS sequence"/>
</dbReference>